<evidence type="ECO:0000313" key="2">
    <source>
        <dbReference type="Proteomes" id="UP000509626"/>
    </source>
</evidence>
<keyword evidence="2" id="KW-1185">Reference proteome</keyword>
<proteinExistence type="predicted"/>
<reference evidence="1 2" key="1">
    <citation type="submission" date="2020-06" db="EMBL/GenBank/DDBJ databases">
        <title>NJ-3-1, isolated from saline soil.</title>
        <authorList>
            <person name="Cui H.L."/>
            <person name="Shi X."/>
        </authorList>
    </citation>
    <scope>NUCLEOTIDE SEQUENCE [LARGE SCALE GENOMIC DNA]</scope>
    <source>
        <strain evidence="1 2">NJ-3-1</strain>
    </source>
</reference>
<gene>
    <name evidence="1" type="ORF">HUG12_16275</name>
</gene>
<accession>A0A7D5QIQ3</accession>
<dbReference type="RefSeq" id="WP_179269789.1">
    <property type="nucleotide sequence ID" value="NZ_CP058579.1"/>
</dbReference>
<dbReference type="KEGG" id="halu:HUG12_16275"/>
<sequence>MALFDLNDDKEDQEASKLAIELNSVDAVLGAGLQQDEAGTYVEAVLDEDRDRVPASIVWPTYSAEFGIANVSPQGTGDDRHLVVEVRP</sequence>
<dbReference type="EMBL" id="CP058579">
    <property type="protein sequence ID" value="QLG63204.1"/>
    <property type="molecule type" value="Genomic_DNA"/>
</dbReference>
<evidence type="ECO:0000313" key="1">
    <source>
        <dbReference type="EMBL" id="QLG63204.1"/>
    </source>
</evidence>
<dbReference type="GeneID" id="56039048"/>
<dbReference type="Proteomes" id="UP000509626">
    <property type="component" value="Chromosome"/>
</dbReference>
<organism evidence="1 2">
    <name type="scientific">Halorarum salinum</name>
    <dbReference type="NCBI Taxonomy" id="2743089"/>
    <lineage>
        <taxon>Archaea</taxon>
        <taxon>Methanobacteriati</taxon>
        <taxon>Methanobacteriota</taxon>
        <taxon>Stenosarchaea group</taxon>
        <taxon>Halobacteria</taxon>
        <taxon>Halobacteriales</taxon>
        <taxon>Haloferacaceae</taxon>
        <taxon>Halorarum</taxon>
    </lineage>
</organism>
<name>A0A7D5QIQ3_9EURY</name>
<dbReference type="AlphaFoldDB" id="A0A7D5QIQ3"/>
<protein>
    <submittedName>
        <fullName evidence="1">Uncharacterized protein</fullName>
    </submittedName>
</protein>